<dbReference type="PATRIC" id="fig|587753.11.peg.5420"/>
<dbReference type="InterPro" id="IPR024463">
    <property type="entry name" value="Transposase_TnpC_homeodom"/>
</dbReference>
<dbReference type="AlphaFoldDB" id="A0A0G3GJV5"/>
<proteinExistence type="predicted"/>
<accession>A0A0G3GJV5</accession>
<feature type="domain" description="Transposase TnpC homeodomain" evidence="3">
    <location>
        <begin position="57"/>
        <end position="127"/>
    </location>
</feature>
<reference evidence="5 6" key="1">
    <citation type="journal article" date="2015" name="Stand. Genomic Sci.">
        <title>Complete genome of Pseudomonas chlororaphis strain UFB2, a soil bacterium with antibacterial activity against bacterial canker pathogen of tomato.</title>
        <authorList>
            <person name="Deng P."/>
            <person name="Wang X."/>
            <person name="Baird S.M."/>
            <person name="Lu S.E."/>
        </authorList>
    </citation>
    <scope>NUCLEOTIDE SEQUENCE [LARGE SCALE GENOMIC DNA]</scope>
    <source>
        <strain evidence="5 6">UFB2</strain>
    </source>
</reference>
<dbReference type="InterPro" id="IPR052344">
    <property type="entry name" value="Transposase-related"/>
</dbReference>
<evidence type="ECO:0000259" key="2">
    <source>
        <dbReference type="Pfam" id="PF13005"/>
    </source>
</evidence>
<dbReference type="InterPro" id="IPR024474">
    <property type="entry name" value="Znf_dom_IS66"/>
</dbReference>
<name>A0A0G3GJV5_9PSED</name>
<organism evidence="5 6">
    <name type="scientific">Pseudomonas chlororaphis</name>
    <dbReference type="NCBI Taxonomy" id="587753"/>
    <lineage>
        <taxon>Bacteria</taxon>
        <taxon>Pseudomonadati</taxon>
        <taxon>Pseudomonadota</taxon>
        <taxon>Gammaproteobacteria</taxon>
        <taxon>Pseudomonadales</taxon>
        <taxon>Pseudomonadaceae</taxon>
        <taxon>Pseudomonas</taxon>
    </lineage>
</organism>
<protein>
    <submittedName>
        <fullName evidence="5">Transposase</fullName>
    </submittedName>
</protein>
<dbReference type="Pfam" id="PF13817">
    <property type="entry name" value="DDE_Tnp_IS66_C"/>
    <property type="match status" value="1"/>
</dbReference>
<evidence type="ECO:0000313" key="5">
    <source>
        <dbReference type="EMBL" id="AKK01409.1"/>
    </source>
</evidence>
<evidence type="ECO:0000259" key="3">
    <source>
        <dbReference type="Pfam" id="PF13007"/>
    </source>
</evidence>
<dbReference type="InterPro" id="IPR039552">
    <property type="entry name" value="IS66_C"/>
</dbReference>
<feature type="domain" description="Transposase IS66 zinc-finger binding" evidence="2">
    <location>
        <begin position="136"/>
        <end position="178"/>
    </location>
</feature>
<evidence type="ECO:0000259" key="1">
    <source>
        <dbReference type="Pfam" id="PF03050"/>
    </source>
</evidence>
<gene>
    <name evidence="5" type="ORF">VM99_26375</name>
</gene>
<dbReference type="Pfam" id="PF13007">
    <property type="entry name" value="LZ_Tnp_IS66"/>
    <property type="match status" value="1"/>
</dbReference>
<sequence>MTSIPDLDQLNPEQLRALAAQLLQRVSALDEQVETMGKTVQVMDKKIHHDKTLIEKLSHEIAQLKRFKFAKRSEQMSPEQASLLDDLIDTDIAAIEAELESLQVTPASTQEKQKPKRRALPPEFPRTLIHHEPDNTECACGCALERIGEDVSEKLDYTPGVFSVERHIRGKWVCNRCETLIQAPVPAQVIDKGIPTAGLLAHVMIAKFADHLPLYRQEAMFGRAGLAIPRSTLAQWVGACGVQLQPLVDALREVVLGQPVVHVDETPVQMLMPGTKKTHRSYVWAYATSPFCETSAVVYDFSVSRAGEHARNFLQDWKGKLVCDDFGGYKASFELGVTEIGCMAHARRKFFELHATNKSTLAEQALRYIQLLYEIESEIKDLEPDLRRRIRQEKAGPVMDALHAWMVAQRDIVHNGSAIGKALDYSLKRWAALSRYLDDGAVAIDNNWCENQIRPWALGRKNWLFAGSLRSGKRAAAIMSLVQSARNNGHDPYAYLKDVLTRLPTQRASEIAELLPHRWCPA</sequence>
<dbReference type="InterPro" id="IPR004291">
    <property type="entry name" value="Transposase_IS66_central"/>
</dbReference>
<feature type="domain" description="Transposase IS66 C-terminal" evidence="4">
    <location>
        <begin position="480"/>
        <end position="517"/>
    </location>
</feature>
<dbReference type="NCBIfam" id="NF033517">
    <property type="entry name" value="transpos_IS66"/>
    <property type="match status" value="1"/>
</dbReference>
<dbReference type="EMBL" id="CP011020">
    <property type="protein sequence ID" value="AKK01409.1"/>
    <property type="molecule type" value="Genomic_DNA"/>
</dbReference>
<evidence type="ECO:0000313" key="6">
    <source>
        <dbReference type="Proteomes" id="UP000035212"/>
    </source>
</evidence>
<dbReference type="PANTHER" id="PTHR33678">
    <property type="entry name" value="BLL1576 PROTEIN"/>
    <property type="match status" value="1"/>
</dbReference>
<dbReference type="Pfam" id="PF03050">
    <property type="entry name" value="DDE_Tnp_IS66"/>
    <property type="match status" value="1"/>
</dbReference>
<evidence type="ECO:0000259" key="4">
    <source>
        <dbReference type="Pfam" id="PF13817"/>
    </source>
</evidence>
<dbReference type="Pfam" id="PF13005">
    <property type="entry name" value="zf-IS66"/>
    <property type="match status" value="1"/>
</dbReference>
<reference evidence="6" key="2">
    <citation type="submission" date="2015-03" db="EMBL/GenBank/DDBJ databases">
        <authorList>
            <person name="Deng P."/>
            <person name="Lu S."/>
        </authorList>
    </citation>
    <scope>NUCLEOTIDE SEQUENCE [LARGE SCALE GENOMIC DNA]</scope>
    <source>
        <strain evidence="6">UFB2</strain>
    </source>
</reference>
<feature type="domain" description="Transposase IS66 central" evidence="1">
    <location>
        <begin position="192"/>
        <end position="473"/>
    </location>
</feature>
<dbReference type="Proteomes" id="UP000035212">
    <property type="component" value="Chromosome"/>
</dbReference>
<dbReference type="PANTHER" id="PTHR33678:SF1">
    <property type="entry name" value="BLL1576 PROTEIN"/>
    <property type="match status" value="1"/>
</dbReference>